<proteinExistence type="predicted"/>
<dbReference type="EMBL" id="GBXM01047224">
    <property type="protein sequence ID" value="JAH61353.1"/>
    <property type="molecule type" value="Transcribed_RNA"/>
</dbReference>
<reference evidence="2" key="1">
    <citation type="submission" date="2014-11" db="EMBL/GenBank/DDBJ databases">
        <authorList>
            <person name="Amaro Gonzalez C."/>
        </authorList>
    </citation>
    <scope>NUCLEOTIDE SEQUENCE</scope>
</reference>
<reference evidence="2" key="2">
    <citation type="journal article" date="2015" name="Fish Shellfish Immunol.">
        <title>Early steps in the European eel (Anguilla anguilla)-Vibrio vulnificus interaction in the gills: Role of the RtxA13 toxin.</title>
        <authorList>
            <person name="Callol A."/>
            <person name="Pajuelo D."/>
            <person name="Ebbesson L."/>
            <person name="Teles M."/>
            <person name="MacKenzie S."/>
            <person name="Amaro C."/>
        </authorList>
    </citation>
    <scope>NUCLEOTIDE SEQUENCE</scope>
</reference>
<organism evidence="2">
    <name type="scientific">Anguilla anguilla</name>
    <name type="common">European freshwater eel</name>
    <name type="synonym">Muraena anguilla</name>
    <dbReference type="NCBI Taxonomy" id="7936"/>
    <lineage>
        <taxon>Eukaryota</taxon>
        <taxon>Metazoa</taxon>
        <taxon>Chordata</taxon>
        <taxon>Craniata</taxon>
        <taxon>Vertebrata</taxon>
        <taxon>Euteleostomi</taxon>
        <taxon>Actinopterygii</taxon>
        <taxon>Neopterygii</taxon>
        <taxon>Teleostei</taxon>
        <taxon>Anguilliformes</taxon>
        <taxon>Anguillidae</taxon>
        <taxon>Anguilla</taxon>
    </lineage>
</organism>
<evidence type="ECO:0000256" key="1">
    <source>
        <dbReference type="SAM" id="MobiDB-lite"/>
    </source>
</evidence>
<sequence>MLPQSAKMAHGDHRGKTHLPKHVKKSGLKSMTLLPSHCDISRSSAQLMQPHSGRRKQAKIPFVFDEYI</sequence>
<accession>A0A0E9U8T1</accession>
<name>A0A0E9U8T1_ANGAN</name>
<dbReference type="AlphaFoldDB" id="A0A0E9U8T1"/>
<protein>
    <submittedName>
        <fullName evidence="2">Uncharacterized protein</fullName>
    </submittedName>
</protein>
<feature type="region of interest" description="Disordered" evidence="1">
    <location>
        <begin position="1"/>
        <end position="23"/>
    </location>
</feature>
<evidence type="ECO:0000313" key="2">
    <source>
        <dbReference type="EMBL" id="JAH61353.1"/>
    </source>
</evidence>